<evidence type="ECO:0000313" key="2">
    <source>
        <dbReference type="Proteomes" id="UP000199354"/>
    </source>
</evidence>
<dbReference type="OrthoDB" id="1454539at2"/>
<gene>
    <name evidence="1" type="ORF">SAMN02927903_03025</name>
</gene>
<evidence type="ECO:0000313" key="1">
    <source>
        <dbReference type="EMBL" id="SCY94408.1"/>
    </source>
</evidence>
<dbReference type="STRING" id="490189.SAMN02927903_03025"/>
<dbReference type="AlphaFoldDB" id="A0A1G5K308"/>
<dbReference type="Proteomes" id="UP000199354">
    <property type="component" value="Unassembled WGS sequence"/>
</dbReference>
<protein>
    <submittedName>
        <fullName evidence="1">Uncharacterized protein</fullName>
    </submittedName>
</protein>
<organism evidence="1 2">
    <name type="scientific">Flavobacterium caeni</name>
    <dbReference type="NCBI Taxonomy" id="490189"/>
    <lineage>
        <taxon>Bacteria</taxon>
        <taxon>Pseudomonadati</taxon>
        <taxon>Bacteroidota</taxon>
        <taxon>Flavobacteriia</taxon>
        <taxon>Flavobacteriales</taxon>
        <taxon>Flavobacteriaceae</taxon>
        <taxon>Flavobacterium</taxon>
    </lineage>
</organism>
<reference evidence="1 2" key="1">
    <citation type="submission" date="2016-10" db="EMBL/GenBank/DDBJ databases">
        <authorList>
            <person name="de Groot N.N."/>
        </authorList>
    </citation>
    <scope>NUCLEOTIDE SEQUENCE [LARGE SCALE GENOMIC DNA]</scope>
    <source>
        <strain evidence="1 2">CGMCC 1.7031</strain>
    </source>
</reference>
<sequence length="105" mass="12330">MEIQTTLKLSTLQTINTLWPLLDFENTKRDKIDLSIVQYTAAKFMKKEASRIGKPKDKEFKMSLHYFELATIEDLLRTAAAKHLTEFIDYTRVTNYCNQINQKII</sequence>
<dbReference type="RefSeq" id="WP_091146175.1">
    <property type="nucleotide sequence ID" value="NZ_FMVF01000019.1"/>
</dbReference>
<accession>A0A1G5K308</accession>
<dbReference type="EMBL" id="FMVF01000019">
    <property type="protein sequence ID" value="SCY94408.1"/>
    <property type="molecule type" value="Genomic_DNA"/>
</dbReference>
<keyword evidence="2" id="KW-1185">Reference proteome</keyword>
<name>A0A1G5K308_9FLAO</name>
<proteinExistence type="predicted"/>